<dbReference type="EMBL" id="RQVS01000007">
    <property type="protein sequence ID" value="RRJ86850.1"/>
    <property type="molecule type" value="Genomic_DNA"/>
</dbReference>
<dbReference type="InterPro" id="IPR012337">
    <property type="entry name" value="RNaseH-like_sf"/>
</dbReference>
<dbReference type="InterPro" id="IPR036397">
    <property type="entry name" value="RNaseH_sf"/>
</dbReference>
<organism evidence="2 3">
    <name type="scientific">Gulosibacter macacae</name>
    <dbReference type="NCBI Taxonomy" id="2488791"/>
    <lineage>
        <taxon>Bacteria</taxon>
        <taxon>Bacillati</taxon>
        <taxon>Actinomycetota</taxon>
        <taxon>Actinomycetes</taxon>
        <taxon>Micrococcales</taxon>
        <taxon>Microbacteriaceae</taxon>
        <taxon>Gulosibacter</taxon>
    </lineage>
</organism>
<dbReference type="AlphaFoldDB" id="A0A3P3VVZ0"/>
<gene>
    <name evidence="2" type="ORF">EG850_07465</name>
</gene>
<reference evidence="2 3" key="1">
    <citation type="submission" date="2018-11" db="EMBL/GenBank/DDBJ databases">
        <title>YIM 102482-1 draft genome.</title>
        <authorList>
            <person name="Li G."/>
            <person name="Jiang Y."/>
        </authorList>
    </citation>
    <scope>NUCLEOTIDE SEQUENCE [LARGE SCALE GENOMIC DNA]</scope>
    <source>
        <strain evidence="2 3">YIM 102482-1</strain>
    </source>
</reference>
<feature type="domain" description="Exonuclease" evidence="1">
    <location>
        <begin position="11"/>
        <end position="73"/>
    </location>
</feature>
<evidence type="ECO:0000313" key="2">
    <source>
        <dbReference type="EMBL" id="RRJ86850.1"/>
    </source>
</evidence>
<evidence type="ECO:0000313" key="3">
    <source>
        <dbReference type="Proteomes" id="UP000274391"/>
    </source>
</evidence>
<comment type="caution">
    <text evidence="2">The sequence shown here is derived from an EMBL/GenBank/DDBJ whole genome shotgun (WGS) entry which is preliminary data.</text>
</comment>
<dbReference type="OrthoDB" id="9763470at2"/>
<dbReference type="SUPFAM" id="SSF53098">
    <property type="entry name" value="Ribonuclease H-like"/>
    <property type="match status" value="1"/>
</dbReference>
<dbReference type="InterPro" id="IPR013520">
    <property type="entry name" value="Ribonucl_H"/>
</dbReference>
<dbReference type="Proteomes" id="UP000274391">
    <property type="component" value="Unassembled WGS sequence"/>
</dbReference>
<evidence type="ECO:0000259" key="1">
    <source>
        <dbReference type="Pfam" id="PF00929"/>
    </source>
</evidence>
<dbReference type="Gene3D" id="3.30.420.10">
    <property type="entry name" value="Ribonuclease H-like superfamily/Ribonuclease H"/>
    <property type="match status" value="1"/>
</dbReference>
<dbReference type="RefSeq" id="WP_124972102.1">
    <property type="nucleotide sequence ID" value="NZ_RQVS01000007.1"/>
</dbReference>
<keyword evidence="3" id="KW-1185">Reference proteome</keyword>
<sequence length="192" mass="21919">MIRLDDVRTIVWFELEKTGPDPQVHDLVEIAAVATDVNWNRIGEPFNSLIVPESIDWADKMTAEARDRLNAQQLLDRLAALDYEPMPARMHTLDDVRESFNCWLDSVNEQGPCHVASLRLSKDLPWLRAKFPRALSRMHFRAVDLRSIELFLSSSALAVSAPEQDMLARIPAQHRLQGMLRLLTAARHELSD</sequence>
<name>A0A3P3VVZ0_9MICO</name>
<dbReference type="Pfam" id="PF00929">
    <property type="entry name" value="RNase_T"/>
    <property type="match status" value="1"/>
</dbReference>
<dbReference type="GO" id="GO:0004527">
    <property type="term" value="F:exonuclease activity"/>
    <property type="evidence" value="ECO:0007669"/>
    <property type="project" value="UniProtKB-ARBA"/>
</dbReference>
<accession>A0A3P3VVZ0</accession>
<proteinExistence type="predicted"/>
<dbReference type="GO" id="GO:0003676">
    <property type="term" value="F:nucleic acid binding"/>
    <property type="evidence" value="ECO:0007669"/>
    <property type="project" value="InterPro"/>
</dbReference>
<protein>
    <recommendedName>
        <fullName evidence="1">Exonuclease domain-containing protein</fullName>
    </recommendedName>
</protein>